<dbReference type="Pfam" id="PF00067">
    <property type="entry name" value="p450"/>
    <property type="match status" value="1"/>
</dbReference>
<dbReference type="InterPro" id="IPR002401">
    <property type="entry name" value="Cyt_P450_E_grp-I"/>
</dbReference>
<dbReference type="PRINTS" id="PR00463">
    <property type="entry name" value="EP450I"/>
</dbReference>
<sequence length="488" mass="56393">MFYVVLLISVILGFFIFKILLGIYRLNTYLSDIPKPQPCSWFLGHSLAFPGFKDIFPETTKIVNDHGGLIRVIIPPTTAVMTTDKNVIRAVLKNHGAKGHCTYFLKPWLEEGLFTSEGTKWRERKKILSVCFGNLELLKHFIRVFEEKGNDIVDALETKIDEKCLNMMPFVKKYTIDVLCGTALGVPMKSSHYDSYTQSVENLCTIIGNRLQSPFKKIDLFFRFTEDYRIHQESLKIVNAYFDEVFEDKLKQSDVDFNKKERLTILDSLIRSYTNDGRITKDDIREEVNTFMFAGYDTSSIAMAFILYLLAQNPRVQEKVVQEQIDIFGSLTPDEPINYDHLQRMRYLETVMMESLRLYPSAPLIGRMLSDDIHLENGIVLPKSCVVLLYIYGCHHNPKYFPEPEKFIPERFEKDDIESNTYLPFGTGQRVCIGKKFAILETKSCISKIIRKFRLLPSVPDTKPQLIFQMLIASKNGVNISLERRNTE</sequence>
<evidence type="ECO:0000256" key="3">
    <source>
        <dbReference type="ARBA" id="ARBA00022617"/>
    </source>
</evidence>
<keyword evidence="6 8" id="KW-0408">Iron</keyword>
<evidence type="ECO:0000256" key="9">
    <source>
        <dbReference type="RuleBase" id="RU000461"/>
    </source>
</evidence>
<evidence type="ECO:0000256" key="4">
    <source>
        <dbReference type="ARBA" id="ARBA00022723"/>
    </source>
</evidence>
<dbReference type="InterPro" id="IPR036396">
    <property type="entry name" value="Cyt_P450_sf"/>
</dbReference>
<keyword evidence="7 9" id="KW-0503">Monooxygenase</keyword>
<evidence type="ECO:0000256" key="7">
    <source>
        <dbReference type="ARBA" id="ARBA00023033"/>
    </source>
</evidence>
<evidence type="ECO:0000256" key="5">
    <source>
        <dbReference type="ARBA" id="ARBA00023002"/>
    </source>
</evidence>
<dbReference type="GO" id="GO:0020037">
    <property type="term" value="F:heme binding"/>
    <property type="evidence" value="ECO:0007669"/>
    <property type="project" value="InterPro"/>
</dbReference>
<evidence type="ECO:0000313" key="11">
    <source>
        <dbReference type="EMBL" id="WET52707.1"/>
    </source>
</evidence>
<comment type="cofactor">
    <cofactor evidence="1 8">
        <name>heme</name>
        <dbReference type="ChEBI" id="CHEBI:30413"/>
    </cofactor>
</comment>
<dbReference type="PRINTS" id="PR00385">
    <property type="entry name" value="P450"/>
</dbReference>
<keyword evidence="4 8" id="KW-0479">Metal-binding</keyword>
<protein>
    <submittedName>
        <fullName evidence="11">Cytochrome P450</fullName>
    </submittedName>
</protein>
<dbReference type="InterPro" id="IPR017972">
    <property type="entry name" value="Cyt_P450_CS"/>
</dbReference>
<dbReference type="EMBL" id="OQ675226">
    <property type="protein sequence ID" value="WET52707.1"/>
    <property type="molecule type" value="mRNA"/>
</dbReference>
<dbReference type="PANTHER" id="PTHR24291:SF187">
    <property type="entry name" value="CYTOCHROME P450 4AE1-RELATED"/>
    <property type="match status" value="1"/>
</dbReference>
<evidence type="ECO:0000256" key="6">
    <source>
        <dbReference type="ARBA" id="ARBA00023004"/>
    </source>
</evidence>
<evidence type="ECO:0000256" key="2">
    <source>
        <dbReference type="ARBA" id="ARBA00010617"/>
    </source>
</evidence>
<accession>A0A9Y1PSW9</accession>
<dbReference type="PANTHER" id="PTHR24291">
    <property type="entry name" value="CYTOCHROME P450 FAMILY 4"/>
    <property type="match status" value="1"/>
</dbReference>
<proteinExistence type="evidence at transcript level"/>
<keyword evidence="10" id="KW-1133">Transmembrane helix</keyword>
<feature type="binding site" description="axial binding residue" evidence="8">
    <location>
        <position position="432"/>
    </location>
    <ligand>
        <name>heme</name>
        <dbReference type="ChEBI" id="CHEBI:30413"/>
    </ligand>
    <ligandPart>
        <name>Fe</name>
        <dbReference type="ChEBI" id="CHEBI:18248"/>
    </ligandPart>
</feature>
<dbReference type="Gene3D" id="1.10.630.10">
    <property type="entry name" value="Cytochrome P450"/>
    <property type="match status" value="1"/>
</dbReference>
<keyword evidence="5 9" id="KW-0560">Oxidoreductase</keyword>
<feature type="transmembrane region" description="Helical" evidence="10">
    <location>
        <begin position="6"/>
        <end position="26"/>
    </location>
</feature>
<keyword evidence="10" id="KW-0812">Transmembrane</keyword>
<name>A0A9Y1PSW9_9CUCU</name>
<evidence type="ECO:0000256" key="10">
    <source>
        <dbReference type="SAM" id="Phobius"/>
    </source>
</evidence>
<reference evidence="11" key="1">
    <citation type="submission" date="2023-03" db="EMBL/GenBank/DDBJ databases">
        <title>Sublethal effects of Halofenozide on larval development and detoxification in the brassica leaf beetle Phaedon brassicae (Coleoptera: Chrysomelidae).</title>
        <authorList>
            <person name="Zhang W."/>
        </authorList>
    </citation>
    <scope>NUCLEOTIDE SEQUENCE</scope>
    <source>
        <strain evidence="11">JXAU</strain>
    </source>
</reference>
<dbReference type="InterPro" id="IPR001128">
    <property type="entry name" value="Cyt_P450"/>
</dbReference>
<keyword evidence="10" id="KW-0472">Membrane</keyword>
<comment type="similarity">
    <text evidence="2 9">Belongs to the cytochrome P450 family.</text>
</comment>
<dbReference type="PROSITE" id="PS00086">
    <property type="entry name" value="CYTOCHROME_P450"/>
    <property type="match status" value="1"/>
</dbReference>
<keyword evidence="3 8" id="KW-0349">Heme</keyword>
<organism evidence="11">
    <name type="scientific">Phaedon brassicae</name>
    <name type="common">daikon leaf beetle</name>
    <dbReference type="NCBI Taxonomy" id="154011"/>
    <lineage>
        <taxon>Eukaryota</taxon>
        <taxon>Metazoa</taxon>
        <taxon>Ecdysozoa</taxon>
        <taxon>Arthropoda</taxon>
        <taxon>Hexapoda</taxon>
        <taxon>Insecta</taxon>
        <taxon>Pterygota</taxon>
        <taxon>Neoptera</taxon>
        <taxon>Endopterygota</taxon>
        <taxon>Coleoptera</taxon>
        <taxon>Polyphaga</taxon>
        <taxon>Cucujiformia</taxon>
        <taxon>Chrysomeloidea</taxon>
        <taxon>Chrysomelidae</taxon>
        <taxon>Chrysomelinae</taxon>
        <taxon>Chrysomelini</taxon>
        <taxon>Phaedon</taxon>
    </lineage>
</organism>
<dbReference type="SUPFAM" id="SSF48264">
    <property type="entry name" value="Cytochrome P450"/>
    <property type="match status" value="1"/>
</dbReference>
<evidence type="ECO:0000256" key="8">
    <source>
        <dbReference type="PIRSR" id="PIRSR602401-1"/>
    </source>
</evidence>
<dbReference type="GO" id="GO:0004497">
    <property type="term" value="F:monooxygenase activity"/>
    <property type="evidence" value="ECO:0007669"/>
    <property type="project" value="UniProtKB-KW"/>
</dbReference>
<evidence type="ECO:0000256" key="1">
    <source>
        <dbReference type="ARBA" id="ARBA00001971"/>
    </source>
</evidence>
<dbReference type="AlphaFoldDB" id="A0A9Y1PSW9"/>
<dbReference type="GO" id="GO:0016705">
    <property type="term" value="F:oxidoreductase activity, acting on paired donors, with incorporation or reduction of molecular oxygen"/>
    <property type="evidence" value="ECO:0007669"/>
    <property type="project" value="InterPro"/>
</dbReference>
<dbReference type="InterPro" id="IPR050196">
    <property type="entry name" value="Cytochrome_P450_Monoox"/>
</dbReference>
<dbReference type="GO" id="GO:0005506">
    <property type="term" value="F:iron ion binding"/>
    <property type="evidence" value="ECO:0007669"/>
    <property type="project" value="InterPro"/>
</dbReference>